<dbReference type="InParanoid" id="G0R2L8"/>
<proteinExistence type="predicted"/>
<feature type="transmembrane region" description="Helical" evidence="1">
    <location>
        <begin position="23"/>
        <end position="46"/>
    </location>
</feature>
<evidence type="ECO:0000313" key="3">
    <source>
        <dbReference type="Proteomes" id="UP000008983"/>
    </source>
</evidence>
<reference evidence="2 3" key="1">
    <citation type="submission" date="2011-07" db="EMBL/GenBank/DDBJ databases">
        <authorList>
            <person name="Coyne R."/>
            <person name="Brami D."/>
            <person name="Johnson J."/>
            <person name="Hostetler J."/>
            <person name="Hannick L."/>
            <person name="Clark T."/>
            <person name="Cassidy-Hanley D."/>
            <person name="Inman J."/>
        </authorList>
    </citation>
    <scope>NUCLEOTIDE SEQUENCE [LARGE SCALE GENOMIC DNA]</scope>
    <source>
        <strain evidence="2 3">G5</strain>
    </source>
</reference>
<protein>
    <recommendedName>
        <fullName evidence="4">Transmembrane protein</fullName>
    </recommendedName>
</protein>
<dbReference type="EMBL" id="GL984270">
    <property type="protein sequence ID" value="EGR28282.1"/>
    <property type="molecule type" value="Genomic_DNA"/>
</dbReference>
<dbReference type="RefSeq" id="XP_004027627.1">
    <property type="nucleotide sequence ID" value="XM_004027578.1"/>
</dbReference>
<gene>
    <name evidence="2" type="ORF">IMG5_179390</name>
</gene>
<organism evidence="2 3">
    <name type="scientific">Ichthyophthirius multifiliis</name>
    <name type="common">White spot disease agent</name>
    <name type="synonym">Ich</name>
    <dbReference type="NCBI Taxonomy" id="5932"/>
    <lineage>
        <taxon>Eukaryota</taxon>
        <taxon>Sar</taxon>
        <taxon>Alveolata</taxon>
        <taxon>Ciliophora</taxon>
        <taxon>Intramacronucleata</taxon>
        <taxon>Oligohymenophorea</taxon>
        <taxon>Hymenostomatida</taxon>
        <taxon>Ophryoglenina</taxon>
        <taxon>Ichthyophthirius</taxon>
    </lineage>
</organism>
<dbReference type="AlphaFoldDB" id="G0R2L8"/>
<accession>G0R2L8</accession>
<keyword evidence="3" id="KW-1185">Reference proteome</keyword>
<sequence>MEYSYHNSMVLELNPLMPKDAYYYFPQFGKINVYQGFYMLIILNWIKLFKQQNNTKSGEKRQFRLNIMKLQNDNFQVEHFNYMEETIDFVQFLSQMRRKQILNLILRNYYNLQLIFLNLSLNF</sequence>
<dbReference type="Proteomes" id="UP000008983">
    <property type="component" value="Unassembled WGS sequence"/>
</dbReference>
<keyword evidence="1" id="KW-0812">Transmembrane</keyword>
<evidence type="ECO:0000313" key="2">
    <source>
        <dbReference type="EMBL" id="EGR28282.1"/>
    </source>
</evidence>
<evidence type="ECO:0000256" key="1">
    <source>
        <dbReference type="SAM" id="Phobius"/>
    </source>
</evidence>
<keyword evidence="1" id="KW-0472">Membrane</keyword>
<keyword evidence="1" id="KW-1133">Transmembrane helix</keyword>
<dbReference type="GeneID" id="14904358"/>
<name>G0R2L8_ICHMU</name>
<evidence type="ECO:0008006" key="4">
    <source>
        <dbReference type="Google" id="ProtNLM"/>
    </source>
</evidence>